<feature type="chain" id="PRO_5040267515" evidence="1">
    <location>
        <begin position="23"/>
        <end position="88"/>
    </location>
</feature>
<feature type="signal peptide" evidence="1">
    <location>
        <begin position="1"/>
        <end position="22"/>
    </location>
</feature>
<name>A0A9P6FY32_9FUNG</name>
<organism evidence="2 3">
    <name type="scientific">Lunasporangiospora selenospora</name>
    <dbReference type="NCBI Taxonomy" id="979761"/>
    <lineage>
        <taxon>Eukaryota</taxon>
        <taxon>Fungi</taxon>
        <taxon>Fungi incertae sedis</taxon>
        <taxon>Mucoromycota</taxon>
        <taxon>Mortierellomycotina</taxon>
        <taxon>Mortierellomycetes</taxon>
        <taxon>Mortierellales</taxon>
        <taxon>Mortierellaceae</taxon>
        <taxon>Lunasporangiospora</taxon>
    </lineage>
</organism>
<dbReference type="AlphaFoldDB" id="A0A9P6FY32"/>
<dbReference type="Proteomes" id="UP000780801">
    <property type="component" value="Unassembled WGS sequence"/>
</dbReference>
<protein>
    <submittedName>
        <fullName evidence="2">Uncharacterized protein</fullName>
    </submittedName>
</protein>
<keyword evidence="3" id="KW-1185">Reference proteome</keyword>
<dbReference type="EMBL" id="JAABOA010000675">
    <property type="protein sequence ID" value="KAF9583519.1"/>
    <property type="molecule type" value="Genomic_DNA"/>
</dbReference>
<comment type="caution">
    <text evidence="2">The sequence shown here is derived from an EMBL/GenBank/DDBJ whole genome shotgun (WGS) entry which is preliminary data.</text>
</comment>
<gene>
    <name evidence="2" type="ORF">BGW38_009277</name>
</gene>
<reference evidence="2" key="1">
    <citation type="journal article" date="2020" name="Fungal Divers.">
        <title>Resolving the Mortierellaceae phylogeny through synthesis of multi-gene phylogenetics and phylogenomics.</title>
        <authorList>
            <person name="Vandepol N."/>
            <person name="Liber J."/>
            <person name="Desiro A."/>
            <person name="Na H."/>
            <person name="Kennedy M."/>
            <person name="Barry K."/>
            <person name="Grigoriev I.V."/>
            <person name="Miller A.N."/>
            <person name="O'Donnell K."/>
            <person name="Stajich J.E."/>
            <person name="Bonito G."/>
        </authorList>
    </citation>
    <scope>NUCLEOTIDE SEQUENCE</scope>
    <source>
        <strain evidence="2">KOD1015</strain>
    </source>
</reference>
<evidence type="ECO:0000256" key="1">
    <source>
        <dbReference type="SAM" id="SignalP"/>
    </source>
</evidence>
<proteinExistence type="predicted"/>
<evidence type="ECO:0000313" key="2">
    <source>
        <dbReference type="EMBL" id="KAF9583519.1"/>
    </source>
</evidence>
<sequence length="88" mass="9824">MAQINSAVILVIFAMLLNVVMAKSCYCKTNSKRNDAATEAVYSDGYAGVWKEAWNDGGYHIYNIASGDQKLFKDLCPRYYKATGGYCY</sequence>
<accession>A0A9P6FY32</accession>
<keyword evidence="1" id="KW-0732">Signal</keyword>
<evidence type="ECO:0000313" key="3">
    <source>
        <dbReference type="Proteomes" id="UP000780801"/>
    </source>
</evidence>